<feature type="compositionally biased region" description="Basic and acidic residues" evidence="1">
    <location>
        <begin position="1"/>
        <end position="21"/>
    </location>
</feature>
<sequence>MLRGKTGVEVRAARTTGDRTGKYRPVAGTISQGWAGKEITASRTFPLPTDLKSALEITERFHIQHQNGLAGEENQPKIKSAEMIWKPTSDDDNEEEEEK</sequence>
<feature type="region of interest" description="Disordered" evidence="1">
    <location>
        <begin position="1"/>
        <end position="26"/>
    </location>
</feature>
<evidence type="ECO:0000313" key="2">
    <source>
        <dbReference type="EMBL" id="KAH3856719.1"/>
    </source>
</evidence>
<dbReference type="EMBL" id="JAIWYP010000003">
    <property type="protein sequence ID" value="KAH3856719.1"/>
    <property type="molecule type" value="Genomic_DNA"/>
</dbReference>
<dbReference type="AlphaFoldDB" id="A0A9D4LF89"/>
<reference evidence="2" key="2">
    <citation type="submission" date="2020-11" db="EMBL/GenBank/DDBJ databases">
        <authorList>
            <person name="McCartney M.A."/>
            <person name="Auch B."/>
            <person name="Kono T."/>
            <person name="Mallez S."/>
            <person name="Becker A."/>
            <person name="Gohl D.M."/>
            <person name="Silverstein K.A.T."/>
            <person name="Koren S."/>
            <person name="Bechman K.B."/>
            <person name="Herman A."/>
            <person name="Abrahante J.E."/>
            <person name="Garbe J."/>
        </authorList>
    </citation>
    <scope>NUCLEOTIDE SEQUENCE</scope>
    <source>
        <strain evidence="2">Duluth1</strain>
        <tissue evidence="2">Whole animal</tissue>
    </source>
</reference>
<comment type="caution">
    <text evidence="2">The sequence shown here is derived from an EMBL/GenBank/DDBJ whole genome shotgun (WGS) entry which is preliminary data.</text>
</comment>
<evidence type="ECO:0000256" key="1">
    <source>
        <dbReference type="SAM" id="MobiDB-lite"/>
    </source>
</evidence>
<reference evidence="2" key="1">
    <citation type="journal article" date="2019" name="bioRxiv">
        <title>The Genome of the Zebra Mussel, Dreissena polymorpha: A Resource for Invasive Species Research.</title>
        <authorList>
            <person name="McCartney M.A."/>
            <person name="Auch B."/>
            <person name="Kono T."/>
            <person name="Mallez S."/>
            <person name="Zhang Y."/>
            <person name="Obille A."/>
            <person name="Becker A."/>
            <person name="Abrahante J.E."/>
            <person name="Garbe J."/>
            <person name="Badalamenti J.P."/>
            <person name="Herman A."/>
            <person name="Mangelson H."/>
            <person name="Liachko I."/>
            <person name="Sullivan S."/>
            <person name="Sone E.D."/>
            <person name="Koren S."/>
            <person name="Silverstein K.A.T."/>
            <person name="Beckman K.B."/>
            <person name="Gohl D.M."/>
        </authorList>
    </citation>
    <scope>NUCLEOTIDE SEQUENCE</scope>
    <source>
        <strain evidence="2">Duluth1</strain>
        <tissue evidence="2">Whole animal</tissue>
    </source>
</reference>
<keyword evidence="3" id="KW-1185">Reference proteome</keyword>
<gene>
    <name evidence="2" type="ORF">DPMN_099312</name>
</gene>
<proteinExistence type="predicted"/>
<feature type="region of interest" description="Disordered" evidence="1">
    <location>
        <begin position="66"/>
        <end position="99"/>
    </location>
</feature>
<evidence type="ECO:0000313" key="3">
    <source>
        <dbReference type="Proteomes" id="UP000828390"/>
    </source>
</evidence>
<organism evidence="2 3">
    <name type="scientific">Dreissena polymorpha</name>
    <name type="common">Zebra mussel</name>
    <name type="synonym">Mytilus polymorpha</name>
    <dbReference type="NCBI Taxonomy" id="45954"/>
    <lineage>
        <taxon>Eukaryota</taxon>
        <taxon>Metazoa</taxon>
        <taxon>Spiralia</taxon>
        <taxon>Lophotrochozoa</taxon>
        <taxon>Mollusca</taxon>
        <taxon>Bivalvia</taxon>
        <taxon>Autobranchia</taxon>
        <taxon>Heteroconchia</taxon>
        <taxon>Euheterodonta</taxon>
        <taxon>Imparidentia</taxon>
        <taxon>Neoheterodontei</taxon>
        <taxon>Myida</taxon>
        <taxon>Dreissenoidea</taxon>
        <taxon>Dreissenidae</taxon>
        <taxon>Dreissena</taxon>
    </lineage>
</organism>
<name>A0A9D4LF89_DREPO</name>
<accession>A0A9D4LF89</accession>
<protein>
    <submittedName>
        <fullName evidence="2">Uncharacterized protein</fullName>
    </submittedName>
</protein>
<dbReference type="Proteomes" id="UP000828390">
    <property type="component" value="Unassembled WGS sequence"/>
</dbReference>
<feature type="compositionally biased region" description="Acidic residues" evidence="1">
    <location>
        <begin position="90"/>
        <end position="99"/>
    </location>
</feature>